<protein>
    <recommendedName>
        <fullName evidence="1">C2H2-type domain-containing protein</fullName>
    </recommendedName>
</protein>
<feature type="domain" description="C2H2-type" evidence="1">
    <location>
        <begin position="52"/>
        <end position="84"/>
    </location>
</feature>
<dbReference type="EMBL" id="MN739472">
    <property type="protein sequence ID" value="QHT06636.1"/>
    <property type="molecule type" value="Genomic_DNA"/>
</dbReference>
<proteinExistence type="predicted"/>
<name>A0A6C0CP92_9ZZZZ</name>
<dbReference type="AlphaFoldDB" id="A0A6C0CP92"/>
<accession>A0A6C0CP92</accession>
<organism evidence="2">
    <name type="scientific">viral metagenome</name>
    <dbReference type="NCBI Taxonomy" id="1070528"/>
    <lineage>
        <taxon>unclassified sequences</taxon>
        <taxon>metagenomes</taxon>
        <taxon>organismal metagenomes</taxon>
    </lineage>
</organism>
<sequence length="299" mass="34204">MDNKKCRKVPQNYACKICDYTTCHLSHWKKHIETRKHKRQQMTTKMTTKSAEKCHLCECGKSYANRSNLHRHKKKCVYHNEEKKDCSTLSNTNTIGGIDKDELILKLIAQQGELINAIKNGGLGAGQTVGQEGMGINGNHNNQVQNNFNIQLYLNEDCKNAASIQDFAKQLKLTMEDLTLMKENEPKAMVNIITKNLKDYTQYERPIHHHEKKWYIKDKEEGWDQEGDKDGSKIIEHAKRGVSQKAGTVFVDNNPDWLTNQKKGEEFAECMSVAMKDVSDRKTNKILKNVCVSCEAGKE</sequence>
<evidence type="ECO:0000313" key="2">
    <source>
        <dbReference type="EMBL" id="QHT06636.1"/>
    </source>
</evidence>
<reference evidence="2" key="1">
    <citation type="journal article" date="2020" name="Nature">
        <title>Giant virus diversity and host interactions through global metagenomics.</title>
        <authorList>
            <person name="Schulz F."/>
            <person name="Roux S."/>
            <person name="Paez-Espino D."/>
            <person name="Jungbluth S."/>
            <person name="Walsh D.A."/>
            <person name="Denef V.J."/>
            <person name="McMahon K.D."/>
            <person name="Konstantinidis K.T."/>
            <person name="Eloe-Fadrosh E.A."/>
            <person name="Kyrpides N.C."/>
            <person name="Woyke T."/>
        </authorList>
    </citation>
    <scope>NUCLEOTIDE SEQUENCE</scope>
    <source>
        <strain evidence="2">GVMAG-M-3300021425-30</strain>
    </source>
</reference>
<dbReference type="PROSITE" id="PS50157">
    <property type="entry name" value="ZINC_FINGER_C2H2_2"/>
    <property type="match status" value="1"/>
</dbReference>
<evidence type="ECO:0000259" key="1">
    <source>
        <dbReference type="PROSITE" id="PS50157"/>
    </source>
</evidence>
<dbReference type="InterPro" id="IPR013087">
    <property type="entry name" value="Znf_C2H2_type"/>
</dbReference>